<comment type="caution">
    <text evidence="3">The sequence shown here is derived from an EMBL/GenBank/DDBJ whole genome shotgun (WGS) entry which is preliminary data.</text>
</comment>
<sequence length="213" mass="24104">MNPPRQEYQQPNNYKTLENTLVAFMTKTSAYMARMDQFIQKTDAFMDKTDMRMQNQEAALKSLENQVGQISQVINARPMEGFPSDTEVAKSATHEQCKAITTRSGRNLQPPNKSKQWEETATNPNATIVPDDPASADAPTSVGEDHEIPLNPKEADPIAITTPQIRPPRTETLEDIRPPPPFPQRLKKQKQEHSNKCPTMPSFSRTWCLEKPE</sequence>
<feature type="region of interest" description="Disordered" evidence="2">
    <location>
        <begin position="83"/>
        <end position="213"/>
    </location>
</feature>
<organism evidence="3 4">
    <name type="scientific">Hibiscus sabdariffa</name>
    <name type="common">roselle</name>
    <dbReference type="NCBI Taxonomy" id="183260"/>
    <lineage>
        <taxon>Eukaryota</taxon>
        <taxon>Viridiplantae</taxon>
        <taxon>Streptophyta</taxon>
        <taxon>Embryophyta</taxon>
        <taxon>Tracheophyta</taxon>
        <taxon>Spermatophyta</taxon>
        <taxon>Magnoliopsida</taxon>
        <taxon>eudicotyledons</taxon>
        <taxon>Gunneridae</taxon>
        <taxon>Pentapetalae</taxon>
        <taxon>rosids</taxon>
        <taxon>malvids</taxon>
        <taxon>Malvales</taxon>
        <taxon>Malvaceae</taxon>
        <taxon>Malvoideae</taxon>
        <taxon>Hibiscus</taxon>
    </lineage>
</organism>
<evidence type="ECO:0000313" key="3">
    <source>
        <dbReference type="EMBL" id="KAK8534653.1"/>
    </source>
</evidence>
<feature type="compositionally biased region" description="Polar residues" evidence="2">
    <location>
        <begin position="99"/>
        <end position="126"/>
    </location>
</feature>
<gene>
    <name evidence="3" type="ORF">V6N12_057297</name>
</gene>
<protein>
    <submittedName>
        <fullName evidence="3">Uncharacterized protein</fullName>
    </submittedName>
</protein>
<accession>A0ABR2DBI4</accession>
<evidence type="ECO:0000313" key="4">
    <source>
        <dbReference type="Proteomes" id="UP001472677"/>
    </source>
</evidence>
<feature type="coiled-coil region" evidence="1">
    <location>
        <begin position="46"/>
        <end position="73"/>
    </location>
</feature>
<name>A0ABR2DBI4_9ROSI</name>
<feature type="compositionally biased region" description="Basic and acidic residues" evidence="2">
    <location>
        <begin position="143"/>
        <end position="156"/>
    </location>
</feature>
<dbReference type="EMBL" id="JBBPBM010000031">
    <property type="protein sequence ID" value="KAK8534653.1"/>
    <property type="molecule type" value="Genomic_DNA"/>
</dbReference>
<evidence type="ECO:0000256" key="2">
    <source>
        <dbReference type="SAM" id="MobiDB-lite"/>
    </source>
</evidence>
<evidence type="ECO:0000256" key="1">
    <source>
        <dbReference type="SAM" id="Coils"/>
    </source>
</evidence>
<keyword evidence="4" id="KW-1185">Reference proteome</keyword>
<dbReference type="Proteomes" id="UP001472677">
    <property type="component" value="Unassembled WGS sequence"/>
</dbReference>
<feature type="compositionally biased region" description="Basic and acidic residues" evidence="2">
    <location>
        <begin position="168"/>
        <end position="177"/>
    </location>
</feature>
<reference evidence="3 4" key="1">
    <citation type="journal article" date="2024" name="G3 (Bethesda)">
        <title>Genome assembly of Hibiscus sabdariffa L. provides insights into metabolisms of medicinal natural products.</title>
        <authorList>
            <person name="Kim T."/>
        </authorList>
    </citation>
    <scope>NUCLEOTIDE SEQUENCE [LARGE SCALE GENOMIC DNA]</scope>
    <source>
        <strain evidence="3">TK-2024</strain>
        <tissue evidence="3">Old leaves</tissue>
    </source>
</reference>
<proteinExistence type="predicted"/>
<keyword evidence="1" id="KW-0175">Coiled coil</keyword>